<comment type="caution">
    <text evidence="2">The sequence shown here is derived from an EMBL/GenBank/DDBJ whole genome shotgun (WGS) entry which is preliminary data.</text>
</comment>
<sequence length="735" mass="82345">MASDRPELDKYLCSEHAVTTESQEAQALGHAKVQFADRTVVVSWCHNSCSASTGLGSIYQDTHYMWAGAELKDWGLLDHKNLAARCRTGCRPQQGCTHVHKWRASLRETEGEEQPASAAGRSAMLPDEQWEVELSAFLDSATRMQCLSKACISRQPIPELRDRKPEVMAALSGQITGENLLPPVFHPDHEGIACQHCGGTAWSGPMPEVETGCMVFYLHRTATITFMQRKCQTPGCLGRLSADGCELAVLRSSQRYAFSYQVLYHWGDWMASGGVTWAGFWEKQMFRYGQLDIPGSTLNSWYNHRKLFQTACMDFLVLQCLDYDRVICCQCPQPDLAGLMVDGLAMGHALRRANATVSWGPEPNTPATSGSLFTDRVGIADSALRTTVLHFADRGMASTEHQALLTKFRRLDRMRNDLEHALIPFLDMTIAQGSDVLLQPCARKLIYCLATDAPQFLRPHLTSSTPSPAVRNLARTLLLRGRAAFRPASVQAAEVTPRSSAGDLRRQPAEHTRVPSQQRPPSEWKRDEAYLRTGSFKGMGAQTWRPSSLGGSDIQRRLGKYVADKHTLNTQRSCSKSQNITGALVPGCMFYWCTGCRLCVCFHLMADAESPKTVFDTLFTKWQTAPKTFCMDNGCNVHQYILNREPDFFKDMKVFIDQMHYNGHTACSPAYSTGSYEWFTNSPLAEQKNAILGMMQTQAAHMNQTTFLVYLRYAIYRLNQRQMDRNASLDSRGRA</sequence>
<keyword evidence="3" id="KW-1185">Reference proteome</keyword>
<dbReference type="Proteomes" id="UP001465755">
    <property type="component" value="Unassembled WGS sequence"/>
</dbReference>
<dbReference type="PANTHER" id="PTHR34305:SF1">
    <property type="entry name" value="SWIM-TYPE DOMAIN-CONTAINING PROTEIN"/>
    <property type="match status" value="1"/>
</dbReference>
<dbReference type="EMBL" id="JALJOQ010000033">
    <property type="protein sequence ID" value="KAK9807209.1"/>
    <property type="molecule type" value="Genomic_DNA"/>
</dbReference>
<evidence type="ECO:0000313" key="2">
    <source>
        <dbReference type="EMBL" id="KAK9807209.1"/>
    </source>
</evidence>
<name>A0AAW1PHC2_9CHLO</name>
<dbReference type="PANTHER" id="PTHR34305">
    <property type="entry name" value="EXPRESSED PROTEIN"/>
    <property type="match status" value="1"/>
</dbReference>
<reference evidence="2 3" key="1">
    <citation type="journal article" date="2024" name="Nat. Commun.">
        <title>Phylogenomics reveals the evolutionary origins of lichenization in chlorophyte algae.</title>
        <authorList>
            <person name="Puginier C."/>
            <person name="Libourel C."/>
            <person name="Otte J."/>
            <person name="Skaloud P."/>
            <person name="Haon M."/>
            <person name="Grisel S."/>
            <person name="Petersen M."/>
            <person name="Berrin J.G."/>
            <person name="Delaux P.M."/>
            <person name="Dal Grande F."/>
            <person name="Keller J."/>
        </authorList>
    </citation>
    <scope>NUCLEOTIDE SEQUENCE [LARGE SCALE GENOMIC DNA]</scope>
    <source>
        <strain evidence="2 3">SAG 2036</strain>
    </source>
</reference>
<accession>A0AAW1PHC2</accession>
<gene>
    <name evidence="2" type="ORF">WJX73_009167</name>
</gene>
<proteinExistence type="predicted"/>
<dbReference type="AlphaFoldDB" id="A0AAW1PHC2"/>
<feature type="region of interest" description="Disordered" evidence="1">
    <location>
        <begin position="489"/>
        <end position="524"/>
    </location>
</feature>
<evidence type="ECO:0008006" key="4">
    <source>
        <dbReference type="Google" id="ProtNLM"/>
    </source>
</evidence>
<organism evidence="2 3">
    <name type="scientific">Symbiochloris irregularis</name>
    <dbReference type="NCBI Taxonomy" id="706552"/>
    <lineage>
        <taxon>Eukaryota</taxon>
        <taxon>Viridiplantae</taxon>
        <taxon>Chlorophyta</taxon>
        <taxon>core chlorophytes</taxon>
        <taxon>Trebouxiophyceae</taxon>
        <taxon>Trebouxiales</taxon>
        <taxon>Trebouxiaceae</taxon>
        <taxon>Symbiochloris</taxon>
    </lineage>
</organism>
<protein>
    <recommendedName>
        <fullName evidence="4">HMG domain-containing protein</fullName>
    </recommendedName>
</protein>
<evidence type="ECO:0000313" key="3">
    <source>
        <dbReference type="Proteomes" id="UP001465755"/>
    </source>
</evidence>
<feature type="compositionally biased region" description="Basic and acidic residues" evidence="1">
    <location>
        <begin position="503"/>
        <end position="513"/>
    </location>
</feature>
<evidence type="ECO:0000256" key="1">
    <source>
        <dbReference type="SAM" id="MobiDB-lite"/>
    </source>
</evidence>